<dbReference type="Proteomes" id="UP001437256">
    <property type="component" value="Unassembled WGS sequence"/>
</dbReference>
<keyword evidence="3" id="KW-1185">Reference proteome</keyword>
<evidence type="ECO:0008006" key="4">
    <source>
        <dbReference type="Google" id="ProtNLM"/>
    </source>
</evidence>
<reference evidence="2 3" key="1">
    <citation type="submission" date="2024-05" db="EMBL/GenBank/DDBJ databases">
        <title>A draft genome resource for the thread blight pathogen Marasmius tenuissimus strain MS-2.</title>
        <authorList>
            <person name="Yulfo-Soto G.E."/>
            <person name="Baruah I.K."/>
            <person name="Amoako-Attah I."/>
            <person name="Bukari Y."/>
            <person name="Meinhardt L.W."/>
            <person name="Bailey B.A."/>
            <person name="Cohen S.P."/>
        </authorList>
    </citation>
    <scope>NUCLEOTIDE SEQUENCE [LARGE SCALE GENOMIC DNA]</scope>
    <source>
        <strain evidence="2 3">MS-2</strain>
    </source>
</reference>
<name>A0ABR2ZUA4_9AGAR</name>
<evidence type="ECO:0000313" key="2">
    <source>
        <dbReference type="EMBL" id="KAL0064900.1"/>
    </source>
</evidence>
<evidence type="ECO:0000256" key="1">
    <source>
        <dbReference type="SAM" id="MobiDB-lite"/>
    </source>
</evidence>
<dbReference type="EMBL" id="JBBXMP010000055">
    <property type="protein sequence ID" value="KAL0064900.1"/>
    <property type="molecule type" value="Genomic_DNA"/>
</dbReference>
<feature type="compositionally biased region" description="Basic and acidic residues" evidence="1">
    <location>
        <begin position="1141"/>
        <end position="1155"/>
    </location>
</feature>
<feature type="region of interest" description="Disordered" evidence="1">
    <location>
        <begin position="1117"/>
        <end position="1155"/>
    </location>
</feature>
<protein>
    <recommendedName>
        <fullName evidence="4">ARM repeat superfamily protein</fullName>
    </recommendedName>
</protein>
<evidence type="ECO:0000313" key="3">
    <source>
        <dbReference type="Proteomes" id="UP001437256"/>
    </source>
</evidence>
<accession>A0ABR2ZUA4</accession>
<organism evidence="2 3">
    <name type="scientific">Marasmius tenuissimus</name>
    <dbReference type="NCBI Taxonomy" id="585030"/>
    <lineage>
        <taxon>Eukaryota</taxon>
        <taxon>Fungi</taxon>
        <taxon>Dikarya</taxon>
        <taxon>Basidiomycota</taxon>
        <taxon>Agaricomycotina</taxon>
        <taxon>Agaricomycetes</taxon>
        <taxon>Agaricomycetidae</taxon>
        <taxon>Agaricales</taxon>
        <taxon>Marasmiineae</taxon>
        <taxon>Marasmiaceae</taxon>
        <taxon>Marasmius</taxon>
    </lineage>
</organism>
<sequence length="1168" mass="130808">MDKILAQIEDWGSYEGAAIDHGPVESPVEDIKKGLKDALKFTSGTFAHSDAYLDGPVPFLNLDGIGLVGLPLGSETQAELIVGASRPITRGLQRFPGEKVRISNPRWDVWLKDSVLPQVYDALGIYIQNDEPVQLHLSSLIMQIADANPEIYTEENCVDMRKSHASLLVVLPSQDTEGSTISFVPPSQDDQSKAFSAVSHGITVVSSLPGTTRTISPSRAGNVLMLEYQVLSPGEHDTTSRSFNGAAMPQLSQVFRSWKEMLRLKPQDAPHLLAFVLNGIDPPVLNCKTEPHQESQIIKPSSLKEADRRILASIAPVAKTYGFDIYLGQIEYSQHGLLDTGGLDPETTHESKYLKGDPDDAEFNRVEDWDGEYREELDVECVFSLDGIPMELTSSEVFDYEPEEWQEHVLVNGQALASGPKESIVESYQAMDGGPYLNRTWHPTVMFILFRDLEETQIVLSPDSIIWIHSELEASSSTVPSAREKRFAELLVQFLKSERSESTPESSFEYKARQWYATCLVNVAYHWKDMNLQNHVVQALAPRPIAVLGIQQLVAGYGIFGAATTKDMVLELIKTETSLVLQTRLLESLQAVVTLAHNISFASWCTAQLGSIFDGNANKLESEEVEVVLKCAKSQEDPSQTLRRSILARLVSVTRDDTEMWRILFDKLAKEIENRGSSFDRSTISQLIADCLHQIATELPLHTAQPIHIKARTMAPMPRAALLRPVATFVELCLRFRLGDPLQMLFMRLKNDLEDQEEKRGLCVASPCYSELVGALSSMIKTTSLEARKLLGTFFIHAVQAMLPHHTSQTSYDPDLPLHIACRQLEDPVRVLQDWLTEQQRKTVATRKDVLMTARNLMSILRAENRPQSVLNGCLSLLAPFVEERVKSLGSSDLPSRAQTRQSILDAIELHIAARASTSHFSGPLNEVLGVEPGSVTYICDGLLPFLRDLKNLLQRNHLALVDEPYSMFAAGVIKQYTTHVLQKRPCSQIPLRMLYKPSCGCDLCIKILGRVFMGGDTFQKRVRSNVSESEKNHLADHLTSMRSWGITWTVLKAKEESFELQINRPPEVIPLQKWGKTHLSEAWELFDSLGARKDQERIMGRLYAWAKESFEESMPPTYPMQNIPSGSALVPSPHAALPKRPLESDPHLRDQRDSTIKRPRLYYGDLY</sequence>
<comment type="caution">
    <text evidence="2">The sequence shown here is derived from an EMBL/GenBank/DDBJ whole genome shotgun (WGS) entry which is preliminary data.</text>
</comment>
<proteinExistence type="predicted"/>
<gene>
    <name evidence="2" type="ORF">AAF712_008153</name>
</gene>